<sequence length="178" mass="18982">MPFSKQASVPDAGTAAGMKLAWPRVPGTPSSNGGEEPIWLLQPYAQGWAWDMEGGELEPHVLCGAELCSVSHDILGLLSIVKYPITVRCNLRVVIARRGGPRGLAVKGRRHSTSLLQSLNHQCGSDSRPGSVKASRSRALRKERPPLQTINTTLIGPFTGLGVLCSTKSCGCHCISAE</sequence>
<dbReference type="EMBL" id="ML995840">
    <property type="protein sequence ID" value="KAF2768860.1"/>
    <property type="molecule type" value="Genomic_DNA"/>
</dbReference>
<dbReference type="Proteomes" id="UP000799436">
    <property type="component" value="Unassembled WGS sequence"/>
</dbReference>
<feature type="region of interest" description="Disordered" evidence="1">
    <location>
        <begin position="122"/>
        <end position="143"/>
    </location>
</feature>
<proteinExistence type="predicted"/>
<gene>
    <name evidence="2" type="ORF">EJ03DRAFT_112944</name>
</gene>
<protein>
    <submittedName>
        <fullName evidence="2">Uncharacterized protein</fullName>
    </submittedName>
</protein>
<reference evidence="2" key="1">
    <citation type="journal article" date="2020" name="Stud. Mycol.">
        <title>101 Dothideomycetes genomes: a test case for predicting lifestyles and emergence of pathogens.</title>
        <authorList>
            <person name="Haridas S."/>
            <person name="Albert R."/>
            <person name="Binder M."/>
            <person name="Bloem J."/>
            <person name="Labutti K."/>
            <person name="Salamov A."/>
            <person name="Andreopoulos B."/>
            <person name="Baker S."/>
            <person name="Barry K."/>
            <person name="Bills G."/>
            <person name="Bluhm B."/>
            <person name="Cannon C."/>
            <person name="Castanera R."/>
            <person name="Culley D."/>
            <person name="Daum C."/>
            <person name="Ezra D."/>
            <person name="Gonzalez J."/>
            <person name="Henrissat B."/>
            <person name="Kuo A."/>
            <person name="Liang C."/>
            <person name="Lipzen A."/>
            <person name="Lutzoni F."/>
            <person name="Magnuson J."/>
            <person name="Mondo S."/>
            <person name="Nolan M."/>
            <person name="Ohm R."/>
            <person name="Pangilinan J."/>
            <person name="Park H.-J."/>
            <person name="Ramirez L."/>
            <person name="Alfaro M."/>
            <person name="Sun H."/>
            <person name="Tritt A."/>
            <person name="Yoshinaga Y."/>
            <person name="Zwiers L.-H."/>
            <person name="Turgeon B."/>
            <person name="Goodwin S."/>
            <person name="Spatafora J."/>
            <person name="Crous P."/>
            <person name="Grigoriev I."/>
        </authorList>
    </citation>
    <scope>NUCLEOTIDE SEQUENCE</scope>
    <source>
        <strain evidence="2">CBS 116005</strain>
    </source>
</reference>
<keyword evidence="3" id="KW-1185">Reference proteome</keyword>
<dbReference type="AlphaFoldDB" id="A0A6G1L899"/>
<evidence type="ECO:0000256" key="1">
    <source>
        <dbReference type="SAM" id="MobiDB-lite"/>
    </source>
</evidence>
<name>A0A6G1L899_9PEZI</name>
<evidence type="ECO:0000313" key="3">
    <source>
        <dbReference type="Proteomes" id="UP000799436"/>
    </source>
</evidence>
<organism evidence="2 3">
    <name type="scientific">Teratosphaeria nubilosa</name>
    <dbReference type="NCBI Taxonomy" id="161662"/>
    <lineage>
        <taxon>Eukaryota</taxon>
        <taxon>Fungi</taxon>
        <taxon>Dikarya</taxon>
        <taxon>Ascomycota</taxon>
        <taxon>Pezizomycotina</taxon>
        <taxon>Dothideomycetes</taxon>
        <taxon>Dothideomycetidae</taxon>
        <taxon>Mycosphaerellales</taxon>
        <taxon>Teratosphaeriaceae</taxon>
        <taxon>Teratosphaeria</taxon>
    </lineage>
</organism>
<accession>A0A6G1L899</accession>
<evidence type="ECO:0000313" key="2">
    <source>
        <dbReference type="EMBL" id="KAF2768860.1"/>
    </source>
</evidence>